<protein>
    <submittedName>
        <fullName evidence="2">Uncharacterized protein</fullName>
    </submittedName>
</protein>
<dbReference type="Proteomes" id="UP000631181">
    <property type="component" value="Unassembled WGS sequence"/>
</dbReference>
<dbReference type="AlphaFoldDB" id="A0A8J8VYV7"/>
<reference evidence="2" key="1">
    <citation type="journal article" date="2020" name="Front. Microbiol.">
        <title>Gene regulatory networks of Penicillium echinulatum 2HH and Penicillium oxalicum 114-2 inferred by a computational biology approach.</title>
        <authorList>
            <person name="Lenz A.R."/>
            <person name="Galan-Vasquez E."/>
            <person name="Balbinot E."/>
            <person name="De Abreu F.P."/>
            <person name="De Oliveira N.S."/>
            <person name="Da Rosa L.O."/>
            <person name="De Avila E Silva S."/>
            <person name="Camassola M."/>
            <person name="Dillon A.J.P."/>
            <person name="Perez-Rueda E."/>
        </authorList>
    </citation>
    <scope>NUCLEOTIDE SEQUENCE</scope>
    <source>
        <strain evidence="2">S1M29</strain>
    </source>
</reference>
<feature type="region of interest" description="Disordered" evidence="1">
    <location>
        <begin position="73"/>
        <end position="110"/>
    </location>
</feature>
<accession>A0A8J8VYV7</accession>
<organism evidence="2 3">
    <name type="scientific">Penicillium ucsense</name>
    <dbReference type="NCBI Taxonomy" id="2839758"/>
    <lineage>
        <taxon>Eukaryota</taxon>
        <taxon>Fungi</taxon>
        <taxon>Dikarya</taxon>
        <taxon>Ascomycota</taxon>
        <taxon>Pezizomycotina</taxon>
        <taxon>Eurotiomycetes</taxon>
        <taxon>Eurotiomycetidae</taxon>
        <taxon>Eurotiales</taxon>
        <taxon>Aspergillaceae</taxon>
        <taxon>Penicillium</taxon>
    </lineage>
</organism>
<proteinExistence type="predicted"/>
<comment type="caution">
    <text evidence="2">The sequence shown here is derived from an EMBL/GenBank/DDBJ whole genome shotgun (WGS) entry which is preliminary data.</text>
</comment>
<dbReference type="EMBL" id="WIWV01000097">
    <property type="protein sequence ID" value="KAF7714058.1"/>
    <property type="molecule type" value="Genomic_DNA"/>
</dbReference>
<evidence type="ECO:0000256" key="1">
    <source>
        <dbReference type="SAM" id="MobiDB-lite"/>
    </source>
</evidence>
<gene>
    <name evidence="2" type="ORF">PECM_008876</name>
</gene>
<evidence type="ECO:0000313" key="2">
    <source>
        <dbReference type="EMBL" id="KAF7714058.1"/>
    </source>
</evidence>
<name>A0A8J8VYV7_9EURO</name>
<keyword evidence="3" id="KW-1185">Reference proteome</keyword>
<dbReference type="OrthoDB" id="5386823at2759"/>
<sequence>MSDTRLVDMEPGGENTQYESIREHTIPPAKQSGQLGGDLPHTRSEMKTTLDSATNNDANVEDAKLAEELGMGEAAANTRKEQGGSGTLVDAEAAKSRREQGYGPGSGVGA</sequence>
<feature type="region of interest" description="Disordered" evidence="1">
    <location>
        <begin position="1"/>
        <end position="43"/>
    </location>
</feature>
<evidence type="ECO:0000313" key="3">
    <source>
        <dbReference type="Proteomes" id="UP000631181"/>
    </source>
</evidence>